<feature type="region of interest" description="Disordered" evidence="1">
    <location>
        <begin position="72"/>
        <end position="235"/>
    </location>
</feature>
<dbReference type="InterPro" id="IPR055406">
    <property type="entry name" value="HEAT_Maestro"/>
</dbReference>
<dbReference type="Pfam" id="PF23227">
    <property type="entry name" value="HEAT_MROH2B_C"/>
    <property type="match status" value="1"/>
</dbReference>
<proteinExistence type="predicted"/>
<evidence type="ECO:0000313" key="3">
    <source>
        <dbReference type="Proteomes" id="UP000504627"/>
    </source>
</evidence>
<evidence type="ECO:0000256" key="1">
    <source>
        <dbReference type="SAM" id="MobiDB-lite"/>
    </source>
</evidence>
<feature type="compositionally biased region" description="Polar residues" evidence="1">
    <location>
        <begin position="391"/>
        <end position="412"/>
    </location>
</feature>
<dbReference type="InterPro" id="IPR016024">
    <property type="entry name" value="ARM-type_fold"/>
</dbReference>
<protein>
    <submittedName>
        <fullName evidence="4">Maestro heat-like repeat-containing protein family member 6 isoform X1</fullName>
    </submittedName>
</protein>
<keyword evidence="3" id="KW-1185">Reference proteome</keyword>
<dbReference type="GeneID" id="113983248"/>
<reference evidence="4" key="1">
    <citation type="submission" date="2025-08" db="UniProtKB">
        <authorList>
            <consortium name="RefSeq"/>
        </authorList>
    </citation>
    <scope>IDENTIFICATION</scope>
    <source>
        <tissue evidence="4">Muscle</tissue>
    </source>
</reference>
<gene>
    <name evidence="4" type="primary">LOC113983248</name>
</gene>
<evidence type="ECO:0000313" key="4">
    <source>
        <dbReference type="RefSeq" id="XP_027568001.2"/>
    </source>
</evidence>
<feature type="compositionally biased region" description="Basic and acidic residues" evidence="1">
    <location>
        <begin position="218"/>
        <end position="231"/>
    </location>
</feature>
<dbReference type="Proteomes" id="UP000504627">
    <property type="component" value="Unplaced"/>
</dbReference>
<dbReference type="AlphaFoldDB" id="A0A6J2FY55"/>
<dbReference type="PANTHER" id="PTHR23120:SF42">
    <property type="entry name" value="MAESTRO HEAT-LIKE REPEAT FAMILY MEMBER 3"/>
    <property type="match status" value="1"/>
</dbReference>
<feature type="compositionally biased region" description="Polar residues" evidence="1">
    <location>
        <begin position="101"/>
        <end position="123"/>
    </location>
</feature>
<dbReference type="InterPro" id="IPR011989">
    <property type="entry name" value="ARM-like"/>
</dbReference>
<feature type="region of interest" description="Disordered" evidence="1">
    <location>
        <begin position="1"/>
        <end position="57"/>
    </location>
</feature>
<feature type="compositionally biased region" description="Basic and acidic residues" evidence="1">
    <location>
        <begin position="41"/>
        <end position="54"/>
    </location>
</feature>
<feature type="region of interest" description="Disordered" evidence="1">
    <location>
        <begin position="252"/>
        <end position="430"/>
    </location>
</feature>
<dbReference type="InterPro" id="IPR045206">
    <property type="entry name" value="Maestro_heat-like_prot"/>
</dbReference>
<dbReference type="GO" id="GO:0005737">
    <property type="term" value="C:cytoplasm"/>
    <property type="evidence" value="ECO:0007669"/>
    <property type="project" value="TreeGrafter"/>
</dbReference>
<evidence type="ECO:0000259" key="2">
    <source>
        <dbReference type="Pfam" id="PF23227"/>
    </source>
</evidence>
<organism evidence="3 4">
    <name type="scientific">Pipra filicauda</name>
    <name type="common">Wire-tailed manakin</name>
    <dbReference type="NCBI Taxonomy" id="649802"/>
    <lineage>
        <taxon>Eukaryota</taxon>
        <taxon>Metazoa</taxon>
        <taxon>Chordata</taxon>
        <taxon>Craniata</taxon>
        <taxon>Vertebrata</taxon>
        <taxon>Euteleostomi</taxon>
        <taxon>Archelosauria</taxon>
        <taxon>Archosauria</taxon>
        <taxon>Dinosauria</taxon>
        <taxon>Saurischia</taxon>
        <taxon>Theropoda</taxon>
        <taxon>Coelurosauria</taxon>
        <taxon>Aves</taxon>
        <taxon>Neognathae</taxon>
        <taxon>Neoaves</taxon>
        <taxon>Telluraves</taxon>
        <taxon>Australaves</taxon>
        <taxon>Passeriformes</taxon>
        <taxon>Pipridae</taxon>
        <taxon>Pipra</taxon>
    </lineage>
</organism>
<dbReference type="RefSeq" id="XP_027568001.2">
    <property type="nucleotide sequence ID" value="XM_027712200.2"/>
</dbReference>
<dbReference type="Gene3D" id="1.25.10.10">
    <property type="entry name" value="Leucine-rich Repeat Variant"/>
    <property type="match status" value="1"/>
</dbReference>
<dbReference type="SUPFAM" id="SSF48371">
    <property type="entry name" value="ARM repeat"/>
    <property type="match status" value="1"/>
</dbReference>
<feature type="domain" description="Maestro/Maestro-like HEAT-repeats" evidence="2">
    <location>
        <begin position="690"/>
        <end position="947"/>
    </location>
</feature>
<feature type="compositionally biased region" description="Low complexity" evidence="1">
    <location>
        <begin position="22"/>
        <end position="40"/>
    </location>
</feature>
<name>A0A6J2FY55_9PASS</name>
<accession>A0A6J2FY55</accession>
<dbReference type="PANTHER" id="PTHR23120">
    <property type="entry name" value="MAESTRO-RELATED HEAT DOMAIN-CONTAINING"/>
    <property type="match status" value="1"/>
</dbReference>
<dbReference type="InParanoid" id="A0A6J2FY55"/>
<sequence length="967" mass="107716">MAERRFSLCRFLRRKKKKEGPETAPAQQPEEAEQPQPLQEDPGRERTQEQDRARGHFRRAAQACLTSLAIRRRKTRITPTEVLAQPDPTPSELKAHPEVGTASTDGTANCDSAVTDDGTNSNMALPELSTEADGATTEGMADTESTPVQRLPDAPSRDVLGDGAVSAQVDMELDRGMEQRPPSVPKQAWVKEDEEEGPGPAPARQPEEAEQSQSLQEDPGRERTQEQDRARGHFRRAAQAFLTFLGIQRRKTRITPTEVLAQPDPTLSELKAHPEVDTTSTDGTALCDGVVTNDGTNSNTALPELSTEADGATTEGMADTESTPVQRLPDAPSQDVLGDGAVSAQEATEPDRDTEQRPPSVSQMAWVKEEEEEERADVAPAQQPEEVDQPQPLQEGQDSGADTDSRPAQSGNDALPADVSEENGVSDAKQVPAFVRNVHQRLTASTTPEEKLLAEFLRVTDEHPADAVVTLLCCASSCDRAAAIMWRTITSSGRTVVKVLPELLCVMEDWPMHSMSTSDGDKTDVFALAATRVIWETLQMFWFTESLIEYSPRLLMALLFQVLISTEQTPEEVDTFWRGCREQHNLPTQPNRFAVLTIKALLCHLECEEVVVSMERKRGWDTLLSADTHHYAVGLLAREMRRVSSPLCSRITLHLLELLSREEPHLEVFTVAFLVEVLDGLDMSDWGGSILQSLSRHLRSECPERRRLALRGLLVLSQDPVMADGVQSLTQSLTELLWDADGELVWMALSIFINEVQDRGIPISTPTALELAEALQTLFGYDNIHVQLLSVHLFRRVLKLVVEEGKQPLQTHVIQSLLPLFFLSHDENEHLADASWEVLIRALRFLKRRDLKNLLEADKPWRFCDCLVESEKKRVVEFMWQALPHLESPQEPLREAALKFIGIAAKYLRKGQEEDELITEVIIDTLQGMTADSPAISRLAAETLKIIKDVHKPKPKPTPKSKSTRFR</sequence>